<dbReference type="InterPro" id="IPR036388">
    <property type="entry name" value="WH-like_DNA-bd_sf"/>
</dbReference>
<dbReference type="Gene3D" id="1.10.10.10">
    <property type="entry name" value="Winged helix-like DNA-binding domain superfamily/Winged helix DNA-binding domain"/>
    <property type="match status" value="1"/>
</dbReference>
<protein>
    <submittedName>
        <fullName evidence="5">MarR family transcriptional regulator</fullName>
    </submittedName>
</protein>
<dbReference type="PANTHER" id="PTHR42756:SF1">
    <property type="entry name" value="TRANSCRIPTIONAL REPRESSOR OF EMRAB OPERON"/>
    <property type="match status" value="1"/>
</dbReference>
<evidence type="ECO:0000256" key="3">
    <source>
        <dbReference type="ARBA" id="ARBA00023163"/>
    </source>
</evidence>
<evidence type="ECO:0000256" key="2">
    <source>
        <dbReference type="ARBA" id="ARBA00023125"/>
    </source>
</evidence>
<evidence type="ECO:0000313" key="5">
    <source>
        <dbReference type="EMBL" id="RAV21123.1"/>
    </source>
</evidence>
<keyword evidence="2" id="KW-0238">DNA-binding</keyword>
<dbReference type="Pfam" id="PF01047">
    <property type="entry name" value="MarR"/>
    <property type="match status" value="1"/>
</dbReference>
<dbReference type="InterPro" id="IPR000835">
    <property type="entry name" value="HTH_MarR-typ"/>
</dbReference>
<dbReference type="EMBL" id="QMFB01000005">
    <property type="protein sequence ID" value="RAV21123.1"/>
    <property type="molecule type" value="Genomic_DNA"/>
</dbReference>
<keyword evidence="6" id="KW-1185">Reference proteome</keyword>
<dbReference type="AlphaFoldDB" id="A0A329MQW7"/>
<reference evidence="5 6" key="1">
    <citation type="journal article" date="2009" name="Int. J. Syst. Evol. Microbiol.">
        <title>Paenibacillus contaminans sp. nov., isolated from a contaminated laboratory plate.</title>
        <authorList>
            <person name="Chou J.H."/>
            <person name="Lee J.H."/>
            <person name="Lin M.C."/>
            <person name="Chang P.S."/>
            <person name="Arun A.B."/>
            <person name="Young C.C."/>
            <person name="Chen W.M."/>
        </authorList>
    </citation>
    <scope>NUCLEOTIDE SEQUENCE [LARGE SCALE GENOMIC DNA]</scope>
    <source>
        <strain evidence="5 6">CKOBP-6</strain>
    </source>
</reference>
<proteinExistence type="predicted"/>
<feature type="domain" description="HTH marR-type" evidence="4">
    <location>
        <begin position="10"/>
        <end position="146"/>
    </location>
</feature>
<dbReference type="InterPro" id="IPR036390">
    <property type="entry name" value="WH_DNA-bd_sf"/>
</dbReference>
<sequence length="159" mass="17812">MIIDSQDPSAIDVIHVLVRATHYVQREFNTQITALGMPFQLSGPRLRMLSVVSEAGKIRMSDLAANLGIKARTVTDFVDALEKENLLFRTPDPADRRATLIQLTELAQSHIKQVLAIQTEIAEKLMENLPPEHRKQLMDALLLLVENKDLDNACTADLE</sequence>
<gene>
    <name evidence="5" type="ORF">DQG23_10675</name>
</gene>
<organism evidence="5 6">
    <name type="scientific">Paenibacillus contaminans</name>
    <dbReference type="NCBI Taxonomy" id="450362"/>
    <lineage>
        <taxon>Bacteria</taxon>
        <taxon>Bacillati</taxon>
        <taxon>Bacillota</taxon>
        <taxon>Bacilli</taxon>
        <taxon>Bacillales</taxon>
        <taxon>Paenibacillaceae</taxon>
        <taxon>Paenibacillus</taxon>
    </lineage>
</organism>
<dbReference type="Proteomes" id="UP000250369">
    <property type="component" value="Unassembled WGS sequence"/>
</dbReference>
<evidence type="ECO:0000256" key="1">
    <source>
        <dbReference type="ARBA" id="ARBA00023015"/>
    </source>
</evidence>
<dbReference type="GO" id="GO:0003700">
    <property type="term" value="F:DNA-binding transcription factor activity"/>
    <property type="evidence" value="ECO:0007669"/>
    <property type="project" value="InterPro"/>
</dbReference>
<dbReference type="GO" id="GO:0003677">
    <property type="term" value="F:DNA binding"/>
    <property type="evidence" value="ECO:0007669"/>
    <property type="project" value="UniProtKB-KW"/>
</dbReference>
<keyword evidence="3" id="KW-0804">Transcription</keyword>
<evidence type="ECO:0000313" key="6">
    <source>
        <dbReference type="Proteomes" id="UP000250369"/>
    </source>
</evidence>
<evidence type="ECO:0000259" key="4">
    <source>
        <dbReference type="PROSITE" id="PS50995"/>
    </source>
</evidence>
<name>A0A329MQW7_9BACL</name>
<keyword evidence="1" id="KW-0805">Transcription regulation</keyword>
<dbReference type="SUPFAM" id="SSF46785">
    <property type="entry name" value="Winged helix' DNA-binding domain"/>
    <property type="match status" value="1"/>
</dbReference>
<comment type="caution">
    <text evidence="5">The sequence shown here is derived from an EMBL/GenBank/DDBJ whole genome shotgun (WGS) entry which is preliminary data.</text>
</comment>
<dbReference type="PROSITE" id="PS50995">
    <property type="entry name" value="HTH_MARR_2"/>
    <property type="match status" value="1"/>
</dbReference>
<accession>A0A329MQW7</accession>
<dbReference type="SMART" id="SM00347">
    <property type="entry name" value="HTH_MARR"/>
    <property type="match status" value="1"/>
</dbReference>
<dbReference type="PANTHER" id="PTHR42756">
    <property type="entry name" value="TRANSCRIPTIONAL REGULATOR, MARR"/>
    <property type="match status" value="1"/>
</dbReference>